<sequence>MRIVQIWPELEPGDRGKAALDFIQELARQDAKPIVISAGGALVARLELHDVQHIPLPLNKKPFWAMALVRRLRSVLQNLNADVVHVHGRLTAQVVWRAWDGMDVNTRPSLVTHVDGYYSPSRRDVGLVSGPCVIASSDGIASHLKAHLGEKLVNPTHIVHWGISSREFDRSKPVSGQWHLRFLNSYPQLEGKNWWLYSGPLSEKGELKVFLHALARAVTSREDLLGLVVGASKGGDLHHIRKLEQLAQELGLEGKVLFLGERKDLRELYASSQLTFSLANPGEPSGQSAMQALAMGCSVVAYKDTCAGEVLEGCFPKGVVERGDSQALCDVGLALMERRDKVELNGFFHEEIVKKTINIYQDLVGSSSQAEAD</sequence>
<reference evidence="3" key="1">
    <citation type="submission" date="2022-02" db="EMBL/GenBank/DDBJ databases">
        <title>Coral-associated bacteria.</title>
        <authorList>
            <person name="Tang K."/>
            <person name="Wang X."/>
        </authorList>
    </citation>
    <scope>NUCLEOTIDE SEQUENCE</scope>
    <source>
        <strain evidence="3">SCSIO 43006</strain>
    </source>
</reference>
<keyword evidence="4" id="KW-1185">Reference proteome</keyword>
<dbReference type="EMBL" id="CP092418">
    <property type="protein sequence ID" value="USD20230.1"/>
    <property type="molecule type" value="Genomic_DNA"/>
</dbReference>
<dbReference type="GO" id="GO:0016757">
    <property type="term" value="F:glycosyltransferase activity"/>
    <property type="evidence" value="ECO:0007669"/>
    <property type="project" value="UniProtKB-KW"/>
</dbReference>
<dbReference type="Gene3D" id="3.40.50.2000">
    <property type="entry name" value="Glycogen Phosphorylase B"/>
    <property type="match status" value="2"/>
</dbReference>
<proteinExistence type="predicted"/>
<dbReference type="Pfam" id="PF13439">
    <property type="entry name" value="Glyco_transf_4"/>
    <property type="match status" value="1"/>
</dbReference>
<protein>
    <submittedName>
        <fullName evidence="3">Glycosyltransferase</fullName>
        <ecNumber evidence="3">2.4.-.-</ecNumber>
    </submittedName>
</protein>
<organism evidence="3 4">
    <name type="scientific">Microbulbifer variabilis</name>
    <dbReference type="NCBI Taxonomy" id="266805"/>
    <lineage>
        <taxon>Bacteria</taxon>
        <taxon>Pseudomonadati</taxon>
        <taxon>Pseudomonadota</taxon>
        <taxon>Gammaproteobacteria</taxon>
        <taxon>Cellvibrionales</taxon>
        <taxon>Microbulbiferaceae</taxon>
        <taxon>Microbulbifer</taxon>
    </lineage>
</organism>
<feature type="domain" description="Glycosyltransferase subfamily 4-like N-terminal" evidence="2">
    <location>
        <begin position="19"/>
        <end position="163"/>
    </location>
</feature>
<dbReference type="Pfam" id="PF00534">
    <property type="entry name" value="Glycos_transf_1"/>
    <property type="match status" value="1"/>
</dbReference>
<dbReference type="EC" id="2.4.-.-" evidence="3"/>
<name>A0ABY4V7I4_9GAMM</name>
<dbReference type="RefSeq" id="WP_252082398.1">
    <property type="nucleotide sequence ID" value="NZ_CP092418.1"/>
</dbReference>
<dbReference type="InterPro" id="IPR001296">
    <property type="entry name" value="Glyco_trans_1"/>
</dbReference>
<gene>
    <name evidence="3" type="ORF">MJO52_14240</name>
</gene>
<keyword evidence="3" id="KW-0808">Transferase</keyword>
<evidence type="ECO:0000313" key="3">
    <source>
        <dbReference type="EMBL" id="USD20230.1"/>
    </source>
</evidence>
<feature type="domain" description="Glycosyl transferase family 1" evidence="1">
    <location>
        <begin position="190"/>
        <end position="330"/>
    </location>
</feature>
<dbReference type="PANTHER" id="PTHR12526">
    <property type="entry name" value="GLYCOSYLTRANSFERASE"/>
    <property type="match status" value="1"/>
</dbReference>
<dbReference type="SUPFAM" id="SSF53756">
    <property type="entry name" value="UDP-Glycosyltransferase/glycogen phosphorylase"/>
    <property type="match status" value="1"/>
</dbReference>
<evidence type="ECO:0000259" key="2">
    <source>
        <dbReference type="Pfam" id="PF13439"/>
    </source>
</evidence>
<dbReference type="InterPro" id="IPR028098">
    <property type="entry name" value="Glyco_trans_4-like_N"/>
</dbReference>
<keyword evidence="3" id="KW-0328">Glycosyltransferase</keyword>
<evidence type="ECO:0000259" key="1">
    <source>
        <dbReference type="Pfam" id="PF00534"/>
    </source>
</evidence>
<dbReference type="Proteomes" id="UP001055658">
    <property type="component" value="Chromosome"/>
</dbReference>
<accession>A0ABY4V7I4</accession>
<evidence type="ECO:0000313" key="4">
    <source>
        <dbReference type="Proteomes" id="UP001055658"/>
    </source>
</evidence>